<dbReference type="Pfam" id="PF01490">
    <property type="entry name" value="Aa_trans"/>
    <property type="match status" value="1"/>
</dbReference>
<comment type="subcellular location">
    <subcellularLocation>
        <location evidence="1">Membrane</location>
        <topology evidence="1">Multi-pass membrane protein</topology>
    </subcellularLocation>
</comment>
<dbReference type="EMBL" id="CAKKNE010000005">
    <property type="protein sequence ID" value="CAH0377828.1"/>
    <property type="molecule type" value="Genomic_DNA"/>
</dbReference>
<comment type="caution">
    <text evidence="7">The sequence shown here is derived from an EMBL/GenBank/DDBJ whole genome shotgun (WGS) entry which is preliminary data.</text>
</comment>
<dbReference type="PANTHER" id="PTHR22950">
    <property type="entry name" value="AMINO ACID TRANSPORTER"/>
    <property type="match status" value="1"/>
</dbReference>
<feature type="transmembrane region" description="Helical" evidence="5">
    <location>
        <begin position="21"/>
        <end position="40"/>
    </location>
</feature>
<protein>
    <recommendedName>
        <fullName evidence="6">Amino acid transporter transmembrane domain-containing protein</fullName>
    </recommendedName>
</protein>
<dbReference type="Proteomes" id="UP000789595">
    <property type="component" value="Unassembled WGS sequence"/>
</dbReference>
<keyword evidence="3 5" id="KW-1133">Transmembrane helix</keyword>
<feature type="transmembrane region" description="Helical" evidence="5">
    <location>
        <begin position="263"/>
        <end position="282"/>
    </location>
</feature>
<evidence type="ECO:0000259" key="6">
    <source>
        <dbReference type="Pfam" id="PF01490"/>
    </source>
</evidence>
<keyword evidence="8" id="KW-1185">Reference proteome</keyword>
<dbReference type="AlphaFoldDB" id="A0A8J2X6E4"/>
<feature type="transmembrane region" description="Helical" evidence="5">
    <location>
        <begin position="399"/>
        <end position="420"/>
    </location>
</feature>
<dbReference type="GO" id="GO:0016020">
    <property type="term" value="C:membrane"/>
    <property type="evidence" value="ECO:0007669"/>
    <property type="project" value="UniProtKB-SubCell"/>
</dbReference>
<gene>
    <name evidence="7" type="ORF">PECAL_5P23490</name>
</gene>
<evidence type="ECO:0000256" key="1">
    <source>
        <dbReference type="ARBA" id="ARBA00004141"/>
    </source>
</evidence>
<feature type="transmembrane region" description="Helical" evidence="5">
    <location>
        <begin position="225"/>
        <end position="242"/>
    </location>
</feature>
<evidence type="ECO:0000256" key="5">
    <source>
        <dbReference type="SAM" id="Phobius"/>
    </source>
</evidence>
<reference evidence="7" key="1">
    <citation type="submission" date="2021-11" db="EMBL/GenBank/DDBJ databases">
        <authorList>
            <consortium name="Genoscope - CEA"/>
            <person name="William W."/>
        </authorList>
    </citation>
    <scope>NUCLEOTIDE SEQUENCE</scope>
</reference>
<evidence type="ECO:0000256" key="3">
    <source>
        <dbReference type="ARBA" id="ARBA00022989"/>
    </source>
</evidence>
<name>A0A8J2X6E4_9STRA</name>
<evidence type="ECO:0000313" key="7">
    <source>
        <dbReference type="EMBL" id="CAH0377828.1"/>
    </source>
</evidence>
<sequence length="449" mass="47681">MQPMELDDGPQPEGYGAGRAATILVAECVGTGVLALPYVASVLGTGPFLLFVAVQVALNLYAGELLATAAEMSERRTNYEACRSTTSALWDFVDDTDNIDWDTGEPKSPTTRPRDMLELAQGLDAGRPLRALVASAWYGNLVLILAQYLVVMARSLRVAFPLPGCAVVVSLLIAALTAWLIAQLPTLDALGKGAAQLSFASVVAILAICAKHTPTGPPPVVVEDASAAAVAASLTTVTFAMITSKLFLNVRREMRDPREARKTLRYGIAAFTCVYVVVVFLSGPEPPRFLLDAVHHGTDGRIAAGLLFAHVAVSYAINQNVLARTLERYLGHALSRRGWALMTAALTLSSLLIAVLVPVFSDLVSIIGALTSGPLGFAMPALLFDLATRDSDVKRRRKGVVSLVLFTVVLTIAGTTGAIVRTVKDWEAQERSAPGVRGFFCAEQAGSMS</sequence>
<accession>A0A8J2X6E4</accession>
<proteinExistence type="predicted"/>
<feature type="transmembrane region" description="Helical" evidence="5">
    <location>
        <begin position="366"/>
        <end position="387"/>
    </location>
</feature>
<feature type="transmembrane region" description="Helical" evidence="5">
    <location>
        <begin position="131"/>
        <end position="152"/>
    </location>
</feature>
<feature type="transmembrane region" description="Helical" evidence="5">
    <location>
        <begin position="302"/>
        <end position="318"/>
    </location>
</feature>
<feature type="transmembrane region" description="Helical" evidence="5">
    <location>
        <begin position="339"/>
        <end position="360"/>
    </location>
</feature>
<evidence type="ECO:0000256" key="2">
    <source>
        <dbReference type="ARBA" id="ARBA00022692"/>
    </source>
</evidence>
<feature type="domain" description="Amino acid transporter transmembrane" evidence="6">
    <location>
        <begin position="16"/>
        <end position="419"/>
    </location>
</feature>
<organism evidence="7 8">
    <name type="scientific">Pelagomonas calceolata</name>
    <dbReference type="NCBI Taxonomy" id="35677"/>
    <lineage>
        <taxon>Eukaryota</taxon>
        <taxon>Sar</taxon>
        <taxon>Stramenopiles</taxon>
        <taxon>Ochrophyta</taxon>
        <taxon>Pelagophyceae</taxon>
        <taxon>Pelagomonadales</taxon>
        <taxon>Pelagomonadaceae</taxon>
        <taxon>Pelagomonas</taxon>
    </lineage>
</organism>
<dbReference type="OrthoDB" id="206873at2759"/>
<dbReference type="GO" id="GO:0015179">
    <property type="term" value="F:L-amino acid transmembrane transporter activity"/>
    <property type="evidence" value="ECO:0007669"/>
    <property type="project" value="TreeGrafter"/>
</dbReference>
<feature type="transmembrane region" description="Helical" evidence="5">
    <location>
        <begin position="158"/>
        <end position="182"/>
    </location>
</feature>
<feature type="transmembrane region" description="Helical" evidence="5">
    <location>
        <begin position="46"/>
        <end position="67"/>
    </location>
</feature>
<evidence type="ECO:0000256" key="4">
    <source>
        <dbReference type="ARBA" id="ARBA00023136"/>
    </source>
</evidence>
<dbReference type="PANTHER" id="PTHR22950:SF461">
    <property type="entry name" value="AMINO ACID TRANSPORTER TRANSMEMBRANE DOMAIN-CONTAINING PROTEIN"/>
    <property type="match status" value="1"/>
</dbReference>
<keyword evidence="2 5" id="KW-0812">Transmembrane</keyword>
<dbReference type="InterPro" id="IPR013057">
    <property type="entry name" value="AA_transpt_TM"/>
</dbReference>
<evidence type="ECO:0000313" key="8">
    <source>
        <dbReference type="Proteomes" id="UP000789595"/>
    </source>
</evidence>
<keyword evidence="4 5" id="KW-0472">Membrane</keyword>